<evidence type="ECO:0000256" key="8">
    <source>
        <dbReference type="SAM" id="MobiDB-lite"/>
    </source>
</evidence>
<keyword evidence="6" id="KW-0539">Nucleus</keyword>
<dbReference type="InterPro" id="IPR056360">
    <property type="entry name" value="Chromo_MORC2_6th"/>
</dbReference>
<keyword evidence="3" id="KW-0863">Zinc-finger</keyword>
<evidence type="ECO:0000256" key="1">
    <source>
        <dbReference type="ARBA" id="ARBA00004123"/>
    </source>
</evidence>
<comment type="caution">
    <text evidence="10">The sequence shown here is derived from an EMBL/GenBank/DDBJ whole genome shotgun (WGS) entry which is preliminary data.</text>
</comment>
<dbReference type="Gene3D" id="3.30.40.100">
    <property type="match status" value="1"/>
</dbReference>
<protein>
    <recommendedName>
        <fullName evidence="9">CW-type domain-containing protein</fullName>
    </recommendedName>
</protein>
<dbReference type="Pfam" id="PF23327">
    <property type="entry name" value="Chromo_MORC2_6th"/>
    <property type="match status" value="1"/>
</dbReference>
<sequence length="770" mass="86334">MYKYTSTRFKTRAEQEVKKADHLSKLAEEKAREAESKARALELKLGDDLSKEARASLRKAQDSAVALRAEATRKQAIHASKQKALKEPKELNFIFGVNIERRDQDGMFVYNCSRLIKMYEKTGPQLEGGMACGGVVGVVDVPYLVLEPTHNKQDFADAKEYRHLLRAMGEYLAQYWKDISIAQKGIVKFWDEFGYLSANWNSTPSNELRFRRRRAMEIPVTIQCDKCLKWRTLPFQMDAVDKRYPDSWVCLMNPDGTQDRCDAPEQKQNLPVGFLKKDMKSSEDKQKDLTEKIRQQQEKLEAMQKTTTVKSAADIKRLPLDVSTKPAEERTPQPTRSSQRAAPRPRSPPLPAVVRKAVSQPQIAKTPPPKATPPSRPTRTPPAPPPPSKAKSSPALATKATKPAPKPVAPPPPPPTKTPVRRSATQSRAPTPSSAKTGKQTPNNKKGNVKKGRVQEEEEEEEEESEEEEEEEEEEDEDEEDSASEEDEPQPKKSKMAAPVQARGKAVVEKKTPTPAAAAAAVKQTNAEVITNSTNEDLKKDATKNAQKDKGIQVEAKVNGEWFTGRVTAVETGKENVRWKVKFDYVPMNTPRDRWVFKGSDDVRLMRPASPESRSPDTNQGPARSVTPPTAAEPDTTQSGPSRETSEGLVTMMRTLLRYFFPPDFRIPKDSVNTMSAEDLVAFPIKEYFQQYEAGLQSLCNSYQTRAESRARAVEEKSSGAEAKLRESEEKLRKLRTNIVALLQKVQEDIEISSDDELDAYIEDLVTKGE</sequence>
<proteinExistence type="predicted"/>
<evidence type="ECO:0000259" key="9">
    <source>
        <dbReference type="PROSITE" id="PS51050"/>
    </source>
</evidence>
<feature type="compositionally biased region" description="Polar residues" evidence="8">
    <location>
        <begin position="423"/>
        <end position="442"/>
    </location>
</feature>
<evidence type="ECO:0000313" key="10">
    <source>
        <dbReference type="EMBL" id="KAL1247112.1"/>
    </source>
</evidence>
<feature type="compositionally biased region" description="Polar residues" evidence="8">
    <location>
        <begin position="612"/>
        <end position="622"/>
    </location>
</feature>
<keyword evidence="5 7" id="KW-0175">Coiled coil</keyword>
<organism evidence="10 11">
    <name type="scientific">Cirrhinus molitorella</name>
    <name type="common">mud carp</name>
    <dbReference type="NCBI Taxonomy" id="172907"/>
    <lineage>
        <taxon>Eukaryota</taxon>
        <taxon>Metazoa</taxon>
        <taxon>Chordata</taxon>
        <taxon>Craniata</taxon>
        <taxon>Vertebrata</taxon>
        <taxon>Euteleostomi</taxon>
        <taxon>Actinopterygii</taxon>
        <taxon>Neopterygii</taxon>
        <taxon>Teleostei</taxon>
        <taxon>Ostariophysi</taxon>
        <taxon>Cypriniformes</taxon>
        <taxon>Cyprinidae</taxon>
        <taxon>Labeoninae</taxon>
        <taxon>Labeonini</taxon>
        <taxon>Cirrhinus</taxon>
    </lineage>
</organism>
<reference evidence="10 11" key="1">
    <citation type="submission" date="2023-09" db="EMBL/GenBank/DDBJ databases">
        <authorList>
            <person name="Wang M."/>
        </authorList>
    </citation>
    <scope>NUCLEOTIDE SEQUENCE [LARGE SCALE GENOMIC DNA]</scope>
    <source>
        <strain evidence="10">GT-2023</strain>
        <tissue evidence="10">Liver</tissue>
    </source>
</reference>
<dbReference type="InterPro" id="IPR011124">
    <property type="entry name" value="Znf_CW"/>
</dbReference>
<evidence type="ECO:0000313" key="11">
    <source>
        <dbReference type="Proteomes" id="UP001558613"/>
    </source>
</evidence>
<dbReference type="PANTHER" id="PTHR23337">
    <property type="entry name" value="ZINC FINGER CW-TYPE COILED-COIL DOMAIN PROTEIN 1"/>
    <property type="match status" value="1"/>
</dbReference>
<evidence type="ECO:0000256" key="6">
    <source>
        <dbReference type="ARBA" id="ARBA00023242"/>
    </source>
</evidence>
<name>A0ABR3L2K6_9TELE</name>
<dbReference type="Proteomes" id="UP001558613">
    <property type="component" value="Unassembled WGS sequence"/>
</dbReference>
<feature type="region of interest" description="Disordered" evidence="8">
    <location>
        <begin position="301"/>
        <end position="523"/>
    </location>
</feature>
<feature type="coiled-coil region" evidence="7">
    <location>
        <begin position="10"/>
        <end position="70"/>
    </location>
</feature>
<dbReference type="Pfam" id="PF07496">
    <property type="entry name" value="zf-CW"/>
    <property type="match status" value="1"/>
</dbReference>
<evidence type="ECO:0000256" key="5">
    <source>
        <dbReference type="ARBA" id="ARBA00023054"/>
    </source>
</evidence>
<dbReference type="Pfam" id="PF17942">
    <property type="entry name" value="Morc6_S5"/>
    <property type="match status" value="1"/>
</dbReference>
<feature type="domain" description="CW-type" evidence="9">
    <location>
        <begin position="215"/>
        <end position="269"/>
    </location>
</feature>
<dbReference type="InterPro" id="IPR041006">
    <property type="entry name" value="Morc_S5"/>
</dbReference>
<feature type="region of interest" description="Disordered" evidence="8">
    <location>
        <begin position="606"/>
        <end position="647"/>
    </location>
</feature>
<feature type="coiled-coil region" evidence="7">
    <location>
        <begin position="711"/>
        <end position="745"/>
    </location>
</feature>
<keyword evidence="2" id="KW-0479">Metal-binding</keyword>
<feature type="compositionally biased region" description="Low complexity" evidence="8">
    <location>
        <begin position="389"/>
        <end position="403"/>
    </location>
</feature>
<dbReference type="PROSITE" id="PS51050">
    <property type="entry name" value="ZF_CW"/>
    <property type="match status" value="1"/>
</dbReference>
<evidence type="ECO:0000256" key="4">
    <source>
        <dbReference type="ARBA" id="ARBA00022833"/>
    </source>
</evidence>
<accession>A0ABR3L2K6</accession>
<feature type="compositionally biased region" description="Pro residues" evidence="8">
    <location>
        <begin position="366"/>
        <end position="388"/>
    </location>
</feature>
<feature type="compositionally biased region" description="Pro residues" evidence="8">
    <location>
        <begin position="404"/>
        <end position="417"/>
    </location>
</feature>
<comment type="subcellular location">
    <subcellularLocation>
        <location evidence="1">Nucleus</location>
    </subcellularLocation>
</comment>
<dbReference type="EMBL" id="JAYMGO010000025">
    <property type="protein sequence ID" value="KAL1247112.1"/>
    <property type="molecule type" value="Genomic_DNA"/>
</dbReference>
<feature type="compositionally biased region" description="Acidic residues" evidence="8">
    <location>
        <begin position="456"/>
        <end position="488"/>
    </location>
</feature>
<gene>
    <name evidence="10" type="ORF">QQF64_022488</name>
</gene>
<evidence type="ECO:0000256" key="2">
    <source>
        <dbReference type="ARBA" id="ARBA00022723"/>
    </source>
</evidence>
<feature type="non-terminal residue" evidence="10">
    <location>
        <position position="1"/>
    </location>
</feature>
<dbReference type="PANTHER" id="PTHR23337:SF3">
    <property type="entry name" value="MORC FAMILY CW-TYPE ZINC FINGER 2"/>
    <property type="match status" value="1"/>
</dbReference>
<keyword evidence="11" id="KW-1185">Reference proteome</keyword>
<evidence type="ECO:0000256" key="7">
    <source>
        <dbReference type="SAM" id="Coils"/>
    </source>
</evidence>
<evidence type="ECO:0000256" key="3">
    <source>
        <dbReference type="ARBA" id="ARBA00022771"/>
    </source>
</evidence>
<keyword evidence="4" id="KW-0862">Zinc</keyword>